<dbReference type="PROSITE" id="PS51171">
    <property type="entry name" value="PREPHENATE_DEHYDR_3"/>
    <property type="match status" value="1"/>
</dbReference>
<dbReference type="InterPro" id="IPR008242">
    <property type="entry name" value="Chor_mutase/pphenate_deHydtase"/>
</dbReference>
<dbReference type="EC" id="4.2.1.51" evidence="2 10"/>
<evidence type="ECO:0000256" key="7">
    <source>
        <dbReference type="ARBA" id="ARBA00023239"/>
    </source>
</evidence>
<dbReference type="InterPro" id="IPR002912">
    <property type="entry name" value="ACT_dom"/>
</dbReference>
<dbReference type="PIRSF" id="PIRSF001500">
    <property type="entry name" value="Chor_mut_pdt_Ppr"/>
    <property type="match status" value="1"/>
</dbReference>
<comment type="pathway">
    <text evidence="1 10">Amino-acid biosynthesis; L-phenylalanine biosynthesis; phenylpyruvate from prephenate: step 1/1.</text>
</comment>
<dbReference type="Pfam" id="PF01842">
    <property type="entry name" value="ACT"/>
    <property type="match status" value="1"/>
</dbReference>
<feature type="site" description="Essential for prephenate dehydratase activity" evidence="9">
    <location>
        <position position="175"/>
    </location>
</feature>
<dbReference type="PROSITE" id="PS51671">
    <property type="entry name" value="ACT"/>
    <property type="match status" value="1"/>
</dbReference>
<evidence type="ECO:0000256" key="4">
    <source>
        <dbReference type="ARBA" id="ARBA00022605"/>
    </source>
</evidence>
<dbReference type="GO" id="GO:0009094">
    <property type="term" value="P:L-phenylalanine biosynthetic process"/>
    <property type="evidence" value="ECO:0007669"/>
    <property type="project" value="UniProtKB-UniPathway"/>
</dbReference>
<keyword evidence="7 10" id="KW-0456">Lyase</keyword>
<keyword evidence="6 10" id="KW-0584">Phenylalanine biosynthesis</keyword>
<dbReference type="InterPro" id="IPR001086">
    <property type="entry name" value="Preph_deHydtase"/>
</dbReference>
<dbReference type="NCBIfam" id="NF008865">
    <property type="entry name" value="PRK11898.1"/>
    <property type="match status" value="1"/>
</dbReference>
<evidence type="ECO:0000313" key="13">
    <source>
        <dbReference type="EMBL" id="TQL56747.1"/>
    </source>
</evidence>
<dbReference type="SUPFAM" id="SSF53850">
    <property type="entry name" value="Periplasmic binding protein-like II"/>
    <property type="match status" value="1"/>
</dbReference>
<evidence type="ECO:0000256" key="9">
    <source>
        <dbReference type="PIRSR" id="PIRSR001500-2"/>
    </source>
</evidence>
<reference evidence="13 14" key="1">
    <citation type="submission" date="2019-06" db="EMBL/GenBank/DDBJ databases">
        <title>Sequencing the genomes of 1000 actinobacteria strains.</title>
        <authorList>
            <person name="Klenk H.-P."/>
        </authorList>
    </citation>
    <scope>NUCLEOTIDE SEQUENCE [LARGE SCALE GENOMIC DNA]</scope>
    <source>
        <strain evidence="13 14">DSM 18082</strain>
    </source>
</reference>
<evidence type="ECO:0000313" key="14">
    <source>
        <dbReference type="Proteomes" id="UP000319514"/>
    </source>
</evidence>
<name>A0A542Z8S8_9MICO</name>
<gene>
    <name evidence="10" type="primary">pheA</name>
    <name evidence="13" type="ORF">FB474_3508</name>
</gene>
<dbReference type="FunFam" id="3.30.70.260:FF:000012">
    <property type="entry name" value="Prephenate dehydratase"/>
    <property type="match status" value="1"/>
</dbReference>
<dbReference type="PANTHER" id="PTHR21022">
    <property type="entry name" value="PREPHENATE DEHYDRATASE P PROTEIN"/>
    <property type="match status" value="1"/>
</dbReference>
<feature type="domain" description="Prephenate dehydratase" evidence="11">
    <location>
        <begin position="2"/>
        <end position="182"/>
    </location>
</feature>
<dbReference type="InterPro" id="IPR045865">
    <property type="entry name" value="ACT-like_dom_sf"/>
</dbReference>
<dbReference type="GO" id="GO:0004664">
    <property type="term" value="F:prephenate dehydratase activity"/>
    <property type="evidence" value="ECO:0007669"/>
    <property type="project" value="UniProtKB-UniRule"/>
</dbReference>
<dbReference type="Proteomes" id="UP000319514">
    <property type="component" value="Unassembled WGS sequence"/>
</dbReference>
<keyword evidence="5 10" id="KW-0057">Aromatic amino acid biosynthesis</keyword>
<dbReference type="EMBL" id="VFOQ01000002">
    <property type="protein sequence ID" value="TQL56747.1"/>
    <property type="molecule type" value="Genomic_DNA"/>
</dbReference>
<dbReference type="CDD" id="cd13632">
    <property type="entry name" value="PBP2_Aa-PDT_like"/>
    <property type="match status" value="1"/>
</dbReference>
<evidence type="ECO:0000256" key="5">
    <source>
        <dbReference type="ARBA" id="ARBA00023141"/>
    </source>
</evidence>
<dbReference type="UniPathway" id="UPA00121">
    <property type="reaction ID" value="UER00345"/>
</dbReference>
<dbReference type="Pfam" id="PF00800">
    <property type="entry name" value="PDT"/>
    <property type="match status" value="1"/>
</dbReference>
<keyword evidence="14" id="KW-1185">Reference proteome</keyword>
<evidence type="ECO:0000256" key="1">
    <source>
        <dbReference type="ARBA" id="ARBA00004741"/>
    </source>
</evidence>
<evidence type="ECO:0000259" key="12">
    <source>
        <dbReference type="PROSITE" id="PS51671"/>
    </source>
</evidence>
<evidence type="ECO:0000256" key="3">
    <source>
        <dbReference type="ARBA" id="ARBA00021872"/>
    </source>
</evidence>
<dbReference type="Gene3D" id="3.40.190.10">
    <property type="entry name" value="Periplasmic binding protein-like II"/>
    <property type="match status" value="2"/>
</dbReference>
<dbReference type="PROSITE" id="PS00858">
    <property type="entry name" value="PREPHENATE_DEHYDR_2"/>
    <property type="match status" value="1"/>
</dbReference>
<evidence type="ECO:0000256" key="2">
    <source>
        <dbReference type="ARBA" id="ARBA00013147"/>
    </source>
</evidence>
<dbReference type="RefSeq" id="WP_141790478.1">
    <property type="nucleotide sequence ID" value="NZ_BAAAKX010000008.1"/>
</dbReference>
<dbReference type="Gene3D" id="3.30.70.260">
    <property type="match status" value="1"/>
</dbReference>
<evidence type="ECO:0000256" key="8">
    <source>
        <dbReference type="ARBA" id="ARBA00047848"/>
    </source>
</evidence>
<dbReference type="GO" id="GO:0005737">
    <property type="term" value="C:cytoplasm"/>
    <property type="evidence" value="ECO:0007669"/>
    <property type="project" value="TreeGrafter"/>
</dbReference>
<comment type="caution">
    <text evidence="13">The sequence shown here is derived from an EMBL/GenBank/DDBJ whole genome shotgun (WGS) entry which is preliminary data.</text>
</comment>
<feature type="domain" description="ACT" evidence="12">
    <location>
        <begin position="197"/>
        <end position="274"/>
    </location>
</feature>
<dbReference type="InterPro" id="IPR018528">
    <property type="entry name" value="Preph_deHydtase_CS"/>
</dbReference>
<keyword evidence="4 10" id="KW-0028">Amino-acid biosynthesis</keyword>
<evidence type="ECO:0000256" key="10">
    <source>
        <dbReference type="RuleBase" id="RU361254"/>
    </source>
</evidence>
<proteinExistence type="predicted"/>
<dbReference type="AlphaFoldDB" id="A0A542Z8S8"/>
<organism evidence="13 14">
    <name type="scientific">Oryzihumus leptocrescens</name>
    <dbReference type="NCBI Taxonomy" id="297536"/>
    <lineage>
        <taxon>Bacteria</taxon>
        <taxon>Bacillati</taxon>
        <taxon>Actinomycetota</taxon>
        <taxon>Actinomycetes</taxon>
        <taxon>Micrococcales</taxon>
        <taxon>Intrasporangiaceae</taxon>
        <taxon>Oryzihumus</taxon>
    </lineage>
</organism>
<protein>
    <recommendedName>
        <fullName evidence="3 10">Prephenate dehydratase</fullName>
        <shortName evidence="10">PDT</shortName>
        <ecNumber evidence="2 10">4.2.1.51</ecNumber>
    </recommendedName>
</protein>
<dbReference type="SUPFAM" id="SSF55021">
    <property type="entry name" value="ACT-like"/>
    <property type="match status" value="1"/>
</dbReference>
<dbReference type="FunFam" id="3.40.190.10:FF:000064">
    <property type="entry name" value="Prephenate dehydratase"/>
    <property type="match status" value="1"/>
</dbReference>
<dbReference type="CDD" id="cd04905">
    <property type="entry name" value="ACT_CM-PDT"/>
    <property type="match status" value="1"/>
</dbReference>
<comment type="catalytic activity">
    <reaction evidence="8 10">
        <text>prephenate + H(+) = 3-phenylpyruvate + CO2 + H2O</text>
        <dbReference type="Rhea" id="RHEA:21648"/>
        <dbReference type="ChEBI" id="CHEBI:15377"/>
        <dbReference type="ChEBI" id="CHEBI:15378"/>
        <dbReference type="ChEBI" id="CHEBI:16526"/>
        <dbReference type="ChEBI" id="CHEBI:18005"/>
        <dbReference type="ChEBI" id="CHEBI:29934"/>
        <dbReference type="EC" id="4.2.1.51"/>
    </reaction>
</comment>
<evidence type="ECO:0000256" key="6">
    <source>
        <dbReference type="ARBA" id="ARBA00023222"/>
    </source>
</evidence>
<dbReference type="PANTHER" id="PTHR21022:SF19">
    <property type="entry name" value="PREPHENATE DEHYDRATASE-RELATED"/>
    <property type="match status" value="1"/>
</dbReference>
<evidence type="ECO:0000259" key="11">
    <source>
        <dbReference type="PROSITE" id="PS51171"/>
    </source>
</evidence>
<accession>A0A542Z8S8</accession>
<sequence>MRYGYFGPAGTFTEMALLRLPGVEDVERVPIASVEAALEAVRDGSVDAAVVPIENSVEGGVSATLDALSSGADLVVVHEVLVPITFVLAARAGTTLADIRGVGSHPHAWAQVRHWMGARLPEATYVPCLSTAAAAAGLAGDDTAYEAAVCAPVAAQAHGLQVLAEDIGDNRSAVTRFVLVARPGRLPEPTGADKTSVVLFQADDHPGGLLELLEQFAARGINLTRLESRPTGDALGRYCFSIDFEGHVNDERVGETLMGLRRVCADVRFLGSYPRADGAVVEVRPGTRDTDFTAARAWLRGLRNG</sequence>
<dbReference type="OrthoDB" id="9802281at2"/>